<accession>A0A9P9HE96</accession>
<dbReference type="AlphaFoldDB" id="A0A9P9HE96"/>
<dbReference type="SUPFAM" id="SSF81383">
    <property type="entry name" value="F-box domain"/>
    <property type="match status" value="1"/>
</dbReference>
<feature type="domain" description="F-box" evidence="1">
    <location>
        <begin position="6"/>
        <end position="51"/>
    </location>
</feature>
<sequence length="175" mass="19843">MAPSRSVTMETLPTEIIIQILDNLQAPAIKQVRLTSRIFNTILAKRTFEVLVSFLDPVVAQDTLITIARDPKRRRRRPSIWSPRCSVPQNLPVDESFLMALWAGLRGQSWAVEMGVNGVKLDVDKWQIGVGRSISKEELRGVLFRYALYLSYTSECENEQDAPQAWVFSTMCSKA</sequence>
<dbReference type="SMART" id="SM00256">
    <property type="entry name" value="FBOX"/>
    <property type="match status" value="1"/>
</dbReference>
<dbReference type="InterPro" id="IPR001810">
    <property type="entry name" value="F-box_dom"/>
</dbReference>
<gene>
    <name evidence="2" type="ORF">BKA55DRAFT_564657</name>
</gene>
<keyword evidence="3" id="KW-1185">Reference proteome</keyword>
<dbReference type="EMBL" id="JAGMUX010000006">
    <property type="protein sequence ID" value="KAH7255651.1"/>
    <property type="molecule type" value="Genomic_DNA"/>
</dbReference>
<dbReference type="Proteomes" id="UP000720189">
    <property type="component" value="Unassembled WGS sequence"/>
</dbReference>
<dbReference type="RefSeq" id="XP_046051220.1">
    <property type="nucleotide sequence ID" value="XM_046192503.1"/>
</dbReference>
<organism evidence="2 3">
    <name type="scientific">Fusarium redolens</name>
    <dbReference type="NCBI Taxonomy" id="48865"/>
    <lineage>
        <taxon>Eukaryota</taxon>
        <taxon>Fungi</taxon>
        <taxon>Dikarya</taxon>
        <taxon>Ascomycota</taxon>
        <taxon>Pezizomycotina</taxon>
        <taxon>Sordariomycetes</taxon>
        <taxon>Hypocreomycetidae</taxon>
        <taxon>Hypocreales</taxon>
        <taxon>Nectriaceae</taxon>
        <taxon>Fusarium</taxon>
        <taxon>Fusarium redolens species complex</taxon>
    </lineage>
</organism>
<evidence type="ECO:0000259" key="1">
    <source>
        <dbReference type="PROSITE" id="PS50181"/>
    </source>
</evidence>
<dbReference type="PROSITE" id="PS50181">
    <property type="entry name" value="FBOX"/>
    <property type="match status" value="1"/>
</dbReference>
<dbReference type="OrthoDB" id="4986826at2759"/>
<comment type="caution">
    <text evidence="2">The sequence shown here is derived from an EMBL/GenBank/DDBJ whole genome shotgun (WGS) entry which is preliminary data.</text>
</comment>
<dbReference type="InterPro" id="IPR036047">
    <property type="entry name" value="F-box-like_dom_sf"/>
</dbReference>
<name>A0A9P9HE96_FUSRE</name>
<dbReference type="GeneID" id="70222457"/>
<evidence type="ECO:0000313" key="3">
    <source>
        <dbReference type="Proteomes" id="UP000720189"/>
    </source>
</evidence>
<proteinExistence type="predicted"/>
<evidence type="ECO:0000313" key="2">
    <source>
        <dbReference type="EMBL" id="KAH7255651.1"/>
    </source>
</evidence>
<reference evidence="2" key="1">
    <citation type="journal article" date="2021" name="Nat. Commun.">
        <title>Genetic determinants of endophytism in the Arabidopsis root mycobiome.</title>
        <authorList>
            <person name="Mesny F."/>
            <person name="Miyauchi S."/>
            <person name="Thiergart T."/>
            <person name="Pickel B."/>
            <person name="Atanasova L."/>
            <person name="Karlsson M."/>
            <person name="Huettel B."/>
            <person name="Barry K.W."/>
            <person name="Haridas S."/>
            <person name="Chen C."/>
            <person name="Bauer D."/>
            <person name="Andreopoulos W."/>
            <person name="Pangilinan J."/>
            <person name="LaButti K."/>
            <person name="Riley R."/>
            <person name="Lipzen A."/>
            <person name="Clum A."/>
            <person name="Drula E."/>
            <person name="Henrissat B."/>
            <person name="Kohler A."/>
            <person name="Grigoriev I.V."/>
            <person name="Martin F.M."/>
            <person name="Hacquard S."/>
        </authorList>
    </citation>
    <scope>NUCLEOTIDE SEQUENCE</scope>
    <source>
        <strain evidence="2">MPI-CAGE-AT-0023</strain>
    </source>
</reference>
<protein>
    <recommendedName>
        <fullName evidence="1">F-box domain-containing protein</fullName>
    </recommendedName>
</protein>